<dbReference type="Proteomes" id="UP000759103">
    <property type="component" value="Unassembled WGS sequence"/>
</dbReference>
<dbReference type="EMBL" id="JAHXZN010000001">
    <property type="protein sequence ID" value="MBW6529922.1"/>
    <property type="molecule type" value="Genomic_DNA"/>
</dbReference>
<organism evidence="3 4">
    <name type="scientific">Sphingomonas citri</name>
    <dbReference type="NCBI Taxonomy" id="2862499"/>
    <lineage>
        <taxon>Bacteria</taxon>
        <taxon>Pseudomonadati</taxon>
        <taxon>Pseudomonadota</taxon>
        <taxon>Alphaproteobacteria</taxon>
        <taxon>Sphingomonadales</taxon>
        <taxon>Sphingomonadaceae</taxon>
        <taxon>Sphingomonas</taxon>
    </lineage>
</organism>
<dbReference type="RefSeq" id="WP_219747379.1">
    <property type="nucleotide sequence ID" value="NZ_JAHXZN010000001.1"/>
</dbReference>
<comment type="similarity">
    <text evidence="1">Belongs to the barstar family.</text>
</comment>
<accession>A0ABS7BJX1</accession>
<dbReference type="InterPro" id="IPR000468">
    <property type="entry name" value="Barstar"/>
</dbReference>
<protein>
    <submittedName>
        <fullName evidence="3">Barstar family protein</fullName>
    </submittedName>
</protein>
<evidence type="ECO:0000256" key="1">
    <source>
        <dbReference type="ARBA" id="ARBA00006845"/>
    </source>
</evidence>
<keyword evidence="4" id="KW-1185">Reference proteome</keyword>
<reference evidence="3 4" key="1">
    <citation type="submission" date="2021-07" db="EMBL/GenBank/DDBJ databases">
        <title>Sphingomonas sp.</title>
        <authorList>
            <person name="Feng G."/>
            <person name="Li J."/>
            <person name="Pan M."/>
        </authorList>
    </citation>
    <scope>NUCLEOTIDE SEQUENCE [LARGE SCALE GENOMIC DNA]</scope>
    <source>
        <strain evidence="3 4">RRHST34</strain>
    </source>
</reference>
<evidence type="ECO:0000259" key="2">
    <source>
        <dbReference type="Pfam" id="PF01337"/>
    </source>
</evidence>
<dbReference type="Pfam" id="PF01337">
    <property type="entry name" value="Barstar"/>
    <property type="match status" value="1"/>
</dbReference>
<comment type="caution">
    <text evidence="3">The sequence shown here is derived from an EMBL/GenBank/DDBJ whole genome shotgun (WGS) entry which is preliminary data.</text>
</comment>
<dbReference type="Gene3D" id="3.30.370.10">
    <property type="entry name" value="Barstar-like"/>
    <property type="match status" value="1"/>
</dbReference>
<dbReference type="SUPFAM" id="SSF52038">
    <property type="entry name" value="Barstar-related"/>
    <property type="match status" value="1"/>
</dbReference>
<proteinExistence type="inferred from homology"/>
<feature type="domain" description="Barstar (barnase inhibitor)" evidence="2">
    <location>
        <begin position="6"/>
        <end position="85"/>
    </location>
</feature>
<sequence>MRDPLTLRLDARGWYSREAMWRALLDALGAPEWHGHSLDALYDSLVSGLDRVRPPLLVELVGAAECPAALVAYLTRVREVFADAGAVLGGMVELRFTPTPPRSRPPTRSRQ</sequence>
<name>A0ABS7BJX1_9SPHN</name>
<evidence type="ECO:0000313" key="3">
    <source>
        <dbReference type="EMBL" id="MBW6529922.1"/>
    </source>
</evidence>
<gene>
    <name evidence="3" type="ORF">KZ820_04180</name>
</gene>
<dbReference type="InterPro" id="IPR035905">
    <property type="entry name" value="Barstar-like_sf"/>
</dbReference>
<evidence type="ECO:0000313" key="4">
    <source>
        <dbReference type="Proteomes" id="UP000759103"/>
    </source>
</evidence>